<dbReference type="EMBL" id="CP099489">
    <property type="protein sequence ID" value="USQ81492.1"/>
    <property type="molecule type" value="Genomic_DNA"/>
</dbReference>
<reference evidence="2" key="1">
    <citation type="submission" date="2022-06" db="EMBL/GenBank/DDBJ databases">
        <title>Ornithinimicrobium HY1793.</title>
        <authorList>
            <person name="Huang Y."/>
        </authorList>
    </citation>
    <scope>NUCLEOTIDE SEQUENCE</scope>
    <source>
        <strain evidence="2">HY1793</strain>
    </source>
</reference>
<name>A0ABY4YZE5_9MICO</name>
<evidence type="ECO:0000256" key="1">
    <source>
        <dbReference type="SAM" id="MobiDB-lite"/>
    </source>
</evidence>
<evidence type="ECO:0000313" key="2">
    <source>
        <dbReference type="EMBL" id="USQ81492.1"/>
    </source>
</evidence>
<organism evidence="2 3">
    <name type="scientific">Ornithinimicrobium faecis</name>
    <dbReference type="NCBI Taxonomy" id="2934158"/>
    <lineage>
        <taxon>Bacteria</taxon>
        <taxon>Bacillati</taxon>
        <taxon>Actinomycetota</taxon>
        <taxon>Actinomycetes</taxon>
        <taxon>Micrococcales</taxon>
        <taxon>Ornithinimicrobiaceae</taxon>
        <taxon>Ornithinimicrobium</taxon>
    </lineage>
</organism>
<evidence type="ECO:0008006" key="4">
    <source>
        <dbReference type="Google" id="ProtNLM"/>
    </source>
</evidence>
<keyword evidence="3" id="KW-1185">Reference proteome</keyword>
<gene>
    <name evidence="2" type="ORF">NF556_07535</name>
</gene>
<proteinExistence type="predicted"/>
<feature type="region of interest" description="Disordered" evidence="1">
    <location>
        <begin position="128"/>
        <end position="170"/>
    </location>
</feature>
<accession>A0ABY4YZE5</accession>
<dbReference type="Proteomes" id="UP001056455">
    <property type="component" value="Chromosome"/>
</dbReference>
<evidence type="ECO:0000313" key="3">
    <source>
        <dbReference type="Proteomes" id="UP001056455"/>
    </source>
</evidence>
<protein>
    <recommendedName>
        <fullName evidence="4">Pilus assembly protein CpaB</fullName>
    </recommendedName>
</protein>
<dbReference type="RefSeq" id="WP_252595006.1">
    <property type="nucleotide sequence ID" value="NZ_CP099489.1"/>
</dbReference>
<sequence>MADMETVNVLVATGEIPEGTPADQLGELVAVKAVPAKFVVDDAISDVGDLGSELSTVSLTAGEQLTSARFADVEDLRAQGEFPIPDGAANLHQLTIDLPNPQALGGSIAPGDTVGLFSTFELSPPTGWVEGPDGELLWNPDAARTNDPNTSGSEDEKGSEDGGSSATNESITYTDLVLDKALVVRVEGGYIATTSEDEEDARAQDTIHVTLALEPQDAAMVIQSMQTGSVWLTLSPEGADEADIDAVIPAAPARVAGVVE</sequence>